<evidence type="ECO:0000313" key="12">
    <source>
        <dbReference type="Proteomes" id="UP000070422"/>
    </source>
</evidence>
<dbReference type="UniPathway" id="UPA00241">
    <property type="reaction ID" value="UER00355"/>
</dbReference>
<comment type="catalytic activity">
    <reaction evidence="8 9">
        <text>(R)-4'-phosphopantetheine + ATP + H(+) = 3'-dephospho-CoA + diphosphate</text>
        <dbReference type="Rhea" id="RHEA:19801"/>
        <dbReference type="ChEBI" id="CHEBI:15378"/>
        <dbReference type="ChEBI" id="CHEBI:30616"/>
        <dbReference type="ChEBI" id="CHEBI:33019"/>
        <dbReference type="ChEBI" id="CHEBI:57328"/>
        <dbReference type="ChEBI" id="CHEBI:61723"/>
        <dbReference type="EC" id="2.7.7.3"/>
    </reaction>
</comment>
<feature type="binding site" evidence="9">
    <location>
        <position position="75"/>
    </location>
    <ligand>
        <name>substrate</name>
    </ligand>
</feature>
<dbReference type="EMBL" id="LSCQ01000020">
    <property type="protein sequence ID" value="KXB37749.1"/>
    <property type="molecule type" value="Genomic_DNA"/>
</dbReference>
<evidence type="ECO:0000259" key="10">
    <source>
        <dbReference type="Pfam" id="PF01467"/>
    </source>
</evidence>
<accession>A0A133Y3H6</accession>
<keyword evidence="4 9" id="KW-0547">Nucleotide-binding</keyword>
<dbReference type="GO" id="GO:0005737">
    <property type="term" value="C:cytoplasm"/>
    <property type="evidence" value="ECO:0007669"/>
    <property type="project" value="UniProtKB-SubCell"/>
</dbReference>
<dbReference type="STRING" id="87541.AWM71_01955"/>
<dbReference type="NCBIfam" id="TIGR01510">
    <property type="entry name" value="coaD_prev_kdtB"/>
    <property type="match status" value="1"/>
</dbReference>
<feature type="binding site" evidence="9">
    <location>
        <position position="18"/>
    </location>
    <ligand>
        <name>ATP</name>
        <dbReference type="ChEBI" id="CHEBI:30616"/>
    </ligand>
</feature>
<dbReference type="GO" id="GO:0004595">
    <property type="term" value="F:pantetheine-phosphate adenylyltransferase activity"/>
    <property type="evidence" value="ECO:0007669"/>
    <property type="project" value="UniProtKB-UniRule"/>
</dbReference>
<evidence type="ECO:0000256" key="6">
    <source>
        <dbReference type="ARBA" id="ARBA00022842"/>
    </source>
</evidence>
<evidence type="ECO:0000256" key="4">
    <source>
        <dbReference type="ARBA" id="ARBA00022741"/>
    </source>
</evidence>
<feature type="binding site" evidence="9">
    <location>
        <begin position="125"/>
        <end position="131"/>
    </location>
    <ligand>
        <name>ATP</name>
        <dbReference type="ChEBI" id="CHEBI:30616"/>
    </ligand>
</feature>
<comment type="pathway">
    <text evidence="9">Cofactor biosynthesis; coenzyme A biosynthesis; CoA from (R)-pantothenate: step 4/5.</text>
</comment>
<comment type="cofactor">
    <cofactor evidence="9">
        <name>Mg(2+)</name>
        <dbReference type="ChEBI" id="CHEBI:18420"/>
    </cofactor>
</comment>
<dbReference type="PANTHER" id="PTHR21342:SF1">
    <property type="entry name" value="PHOSPHOPANTETHEINE ADENYLYLTRANSFERASE"/>
    <property type="match status" value="1"/>
</dbReference>
<dbReference type="HAMAP" id="MF_00151">
    <property type="entry name" value="PPAT_bact"/>
    <property type="match status" value="1"/>
</dbReference>
<feature type="binding site" evidence="9">
    <location>
        <position position="89"/>
    </location>
    <ligand>
        <name>substrate</name>
    </ligand>
</feature>
<keyword evidence="2 9" id="KW-0808">Transferase</keyword>
<comment type="function">
    <text evidence="9">Reversibly transfers an adenylyl group from ATP to 4'-phosphopantetheine, yielding dephospho-CoA (dPCoA) and pyrophosphate.</text>
</comment>
<comment type="similarity">
    <text evidence="9">Belongs to the bacterial CoaD family.</text>
</comment>
<evidence type="ECO:0000256" key="8">
    <source>
        <dbReference type="ARBA" id="ARBA00029346"/>
    </source>
</evidence>
<keyword evidence="3 9" id="KW-0548">Nucleotidyltransferase</keyword>
<dbReference type="InterPro" id="IPR001980">
    <property type="entry name" value="PPAT"/>
</dbReference>
<keyword evidence="7 9" id="KW-0173">Coenzyme A biosynthesis</keyword>
<protein>
    <recommendedName>
        <fullName evidence="9">Phosphopantetheine adenylyltransferase</fullName>
        <ecNumber evidence="9">2.7.7.3</ecNumber>
    </recommendedName>
    <alternativeName>
        <fullName evidence="9">Dephospho-CoA pyrophosphorylase</fullName>
    </alternativeName>
    <alternativeName>
        <fullName evidence="9">Pantetheine-phosphate adenylyltransferase</fullName>
        <shortName evidence="9">PPAT</shortName>
    </alternativeName>
</protein>
<dbReference type="PATRIC" id="fig|87541.4.peg.468"/>
<dbReference type="RefSeq" id="WP_060936536.1">
    <property type="nucleotide sequence ID" value="NZ_JASOZP010000001.1"/>
</dbReference>
<dbReference type="InterPro" id="IPR014729">
    <property type="entry name" value="Rossmann-like_a/b/a_fold"/>
</dbReference>
<dbReference type="GO" id="GO:0015937">
    <property type="term" value="P:coenzyme A biosynthetic process"/>
    <property type="evidence" value="ECO:0007669"/>
    <property type="project" value="UniProtKB-UniRule"/>
</dbReference>
<reference evidence="11 12" key="1">
    <citation type="submission" date="2016-01" db="EMBL/GenBank/DDBJ databases">
        <authorList>
            <person name="Oliw E.H."/>
        </authorList>
    </citation>
    <scope>NUCLEOTIDE SEQUENCE [LARGE SCALE GENOMIC DNA]</scope>
    <source>
        <strain evidence="11 12">KA00635</strain>
    </source>
</reference>
<name>A0A133Y3H6_9LACT</name>
<dbReference type="Gene3D" id="3.40.50.620">
    <property type="entry name" value="HUPs"/>
    <property type="match status" value="1"/>
</dbReference>
<dbReference type="OrthoDB" id="9806661at2"/>
<feature type="binding site" evidence="9">
    <location>
        <position position="10"/>
    </location>
    <ligand>
        <name>substrate</name>
    </ligand>
</feature>
<dbReference type="CDD" id="cd02163">
    <property type="entry name" value="PPAT"/>
    <property type="match status" value="1"/>
</dbReference>
<dbReference type="PANTHER" id="PTHR21342">
    <property type="entry name" value="PHOSPHOPANTETHEINE ADENYLYLTRANSFERASE"/>
    <property type="match status" value="1"/>
</dbReference>
<dbReference type="GO" id="GO:0005524">
    <property type="term" value="F:ATP binding"/>
    <property type="evidence" value="ECO:0007669"/>
    <property type="project" value="UniProtKB-KW"/>
</dbReference>
<dbReference type="AlphaFoldDB" id="A0A133Y3H6"/>
<organism evidence="11 12">
    <name type="scientific">Aerococcus christensenii</name>
    <dbReference type="NCBI Taxonomy" id="87541"/>
    <lineage>
        <taxon>Bacteria</taxon>
        <taxon>Bacillati</taxon>
        <taxon>Bacillota</taxon>
        <taxon>Bacilli</taxon>
        <taxon>Lactobacillales</taxon>
        <taxon>Aerococcaceae</taxon>
        <taxon>Aerococcus</taxon>
    </lineage>
</organism>
<evidence type="ECO:0000313" key="11">
    <source>
        <dbReference type="EMBL" id="KXB37749.1"/>
    </source>
</evidence>
<dbReference type="PRINTS" id="PR01020">
    <property type="entry name" value="LPSBIOSNTHSS"/>
</dbReference>
<feature type="site" description="Transition state stabilizer" evidence="9">
    <location>
        <position position="18"/>
    </location>
</feature>
<evidence type="ECO:0000256" key="1">
    <source>
        <dbReference type="ARBA" id="ARBA00022490"/>
    </source>
</evidence>
<keyword evidence="5 9" id="KW-0067">ATP-binding</keyword>
<keyword evidence="1 9" id="KW-0963">Cytoplasm</keyword>
<feature type="binding site" evidence="9">
    <location>
        <position position="42"/>
    </location>
    <ligand>
        <name>substrate</name>
    </ligand>
</feature>
<evidence type="ECO:0000256" key="9">
    <source>
        <dbReference type="HAMAP-Rule" id="MF_00151"/>
    </source>
</evidence>
<comment type="subunit">
    <text evidence="9">Homohexamer.</text>
</comment>
<evidence type="ECO:0000256" key="7">
    <source>
        <dbReference type="ARBA" id="ARBA00022993"/>
    </source>
</evidence>
<proteinExistence type="inferred from homology"/>
<comment type="subcellular location">
    <subcellularLocation>
        <location evidence="9">Cytoplasm</location>
    </subcellularLocation>
</comment>
<dbReference type="NCBIfam" id="TIGR00125">
    <property type="entry name" value="cyt_tran_rel"/>
    <property type="match status" value="1"/>
</dbReference>
<evidence type="ECO:0000256" key="5">
    <source>
        <dbReference type="ARBA" id="ARBA00022840"/>
    </source>
</evidence>
<feature type="domain" description="Cytidyltransferase-like" evidence="10">
    <location>
        <begin position="6"/>
        <end position="135"/>
    </location>
</feature>
<dbReference type="Proteomes" id="UP000070422">
    <property type="component" value="Unassembled WGS sequence"/>
</dbReference>
<feature type="binding site" evidence="9">
    <location>
        <position position="100"/>
    </location>
    <ligand>
        <name>ATP</name>
        <dbReference type="ChEBI" id="CHEBI:30616"/>
    </ligand>
</feature>
<dbReference type="InterPro" id="IPR004821">
    <property type="entry name" value="Cyt_trans-like"/>
</dbReference>
<comment type="caution">
    <text evidence="11">The sequence shown here is derived from an EMBL/GenBank/DDBJ whole genome shotgun (WGS) entry which is preliminary data.</text>
</comment>
<dbReference type="EC" id="2.7.7.3" evidence="9"/>
<dbReference type="Pfam" id="PF01467">
    <property type="entry name" value="CTP_transf_like"/>
    <property type="match status" value="1"/>
</dbReference>
<evidence type="ECO:0000256" key="3">
    <source>
        <dbReference type="ARBA" id="ARBA00022695"/>
    </source>
</evidence>
<dbReference type="SUPFAM" id="SSF52374">
    <property type="entry name" value="Nucleotidylyl transferase"/>
    <property type="match status" value="1"/>
</dbReference>
<feature type="binding site" evidence="9">
    <location>
        <begin position="90"/>
        <end position="92"/>
    </location>
    <ligand>
        <name>ATP</name>
        <dbReference type="ChEBI" id="CHEBI:30616"/>
    </ligand>
</feature>
<keyword evidence="6 9" id="KW-0460">Magnesium</keyword>
<gene>
    <name evidence="9" type="primary">coaD</name>
    <name evidence="11" type="ORF">HMPREF3187_00466</name>
</gene>
<sequence>MEQKVLFAGSFDPITLGHVDLIKRAAKVFDHVYVAIAHNSEKQSYFSLEEKLSLVKEALSSISGVEVIVSPQGLTVDLAKKLDCQVLLRGIRNAQDLEYEAGIEAINKELAPNIETVFLLPDPKYRYLSSSMVKAVFTAGGNIERLVPNNVYQALKSKQNQSN</sequence>
<feature type="binding site" evidence="9">
    <location>
        <begin position="10"/>
        <end position="11"/>
    </location>
    <ligand>
        <name>ATP</name>
        <dbReference type="ChEBI" id="CHEBI:30616"/>
    </ligand>
</feature>
<evidence type="ECO:0000256" key="2">
    <source>
        <dbReference type="ARBA" id="ARBA00022679"/>
    </source>
</evidence>